<protein>
    <submittedName>
        <fullName evidence="12">Kef-type K+ transport system, membrane component</fullName>
    </submittedName>
</protein>
<dbReference type="AlphaFoldDB" id="H2C271"/>
<feature type="transmembrane region" description="Helical" evidence="10">
    <location>
        <begin position="94"/>
        <end position="116"/>
    </location>
</feature>
<evidence type="ECO:0000256" key="4">
    <source>
        <dbReference type="ARBA" id="ARBA00022692"/>
    </source>
</evidence>
<reference evidence="12 13" key="1">
    <citation type="submission" date="2012-01" db="EMBL/GenBank/DDBJ databases">
        <title>Improved High-Quality Draft sequence of Metallosphaera yellowstonensis MK1.</title>
        <authorList>
            <consortium name="US DOE Joint Genome Institute"/>
            <person name="Lucas S."/>
            <person name="Han J."/>
            <person name="Cheng J.-F."/>
            <person name="Goodwin L."/>
            <person name="Pitluck S."/>
            <person name="Peters L."/>
            <person name="Teshima H."/>
            <person name="Detter J.C."/>
            <person name="Han C."/>
            <person name="Tapia R."/>
            <person name="Land M."/>
            <person name="Hauser L."/>
            <person name="Kyrpides N."/>
            <person name="Kozubal M."/>
            <person name="Macur R.E."/>
            <person name="Jay Z."/>
            <person name="Inskeep W."/>
            <person name="Woyke T."/>
        </authorList>
    </citation>
    <scope>NUCLEOTIDE SEQUENCE [LARGE SCALE GENOMIC DNA]</scope>
    <source>
        <strain evidence="12 13">MK1</strain>
    </source>
</reference>
<dbReference type="InterPro" id="IPR038770">
    <property type="entry name" value="Na+/solute_symporter_sf"/>
</dbReference>
<dbReference type="PANTHER" id="PTHR43562:SF3">
    <property type="entry name" value="SODIUM ION_PROTON EXCHANGER (EUROFUNG)"/>
    <property type="match status" value="1"/>
</dbReference>
<evidence type="ECO:0000256" key="6">
    <source>
        <dbReference type="ARBA" id="ARBA00023053"/>
    </source>
</evidence>
<name>H2C271_9CREN</name>
<dbReference type="GO" id="GO:0015297">
    <property type="term" value="F:antiporter activity"/>
    <property type="evidence" value="ECO:0007669"/>
    <property type="project" value="UniProtKB-KW"/>
</dbReference>
<keyword evidence="6" id="KW-0915">Sodium</keyword>
<evidence type="ECO:0000256" key="1">
    <source>
        <dbReference type="ARBA" id="ARBA00004141"/>
    </source>
</evidence>
<dbReference type="RefSeq" id="WP_009071001.1">
    <property type="nucleotide sequence ID" value="NZ_JH597761.1"/>
</dbReference>
<organism evidence="12 13">
    <name type="scientific">Metallosphaera yellowstonensis MK1</name>
    <dbReference type="NCBI Taxonomy" id="671065"/>
    <lineage>
        <taxon>Archaea</taxon>
        <taxon>Thermoproteota</taxon>
        <taxon>Thermoprotei</taxon>
        <taxon>Sulfolobales</taxon>
        <taxon>Sulfolobaceae</taxon>
        <taxon>Metallosphaera</taxon>
    </lineage>
</organism>
<dbReference type="GO" id="GO:1902600">
    <property type="term" value="P:proton transmembrane transport"/>
    <property type="evidence" value="ECO:0007669"/>
    <property type="project" value="InterPro"/>
</dbReference>
<dbReference type="GO" id="GO:0006814">
    <property type="term" value="P:sodium ion transport"/>
    <property type="evidence" value="ECO:0007669"/>
    <property type="project" value="UniProtKB-KW"/>
</dbReference>
<keyword evidence="5 10" id="KW-1133">Transmembrane helix</keyword>
<dbReference type="GO" id="GO:0016020">
    <property type="term" value="C:membrane"/>
    <property type="evidence" value="ECO:0007669"/>
    <property type="project" value="UniProtKB-SubCell"/>
</dbReference>
<proteinExistence type="predicted"/>
<evidence type="ECO:0000313" key="12">
    <source>
        <dbReference type="EMBL" id="EHP70342.1"/>
    </source>
</evidence>
<evidence type="ECO:0000256" key="8">
    <source>
        <dbReference type="ARBA" id="ARBA00023136"/>
    </source>
</evidence>
<keyword evidence="8 10" id="KW-0472">Membrane</keyword>
<gene>
    <name evidence="12" type="ORF">MetMK1DRAFT_00008440</name>
</gene>
<dbReference type="Pfam" id="PF00999">
    <property type="entry name" value="Na_H_Exchanger"/>
    <property type="match status" value="1"/>
</dbReference>
<dbReference type="HOGENOM" id="CLU_1478943_0_0_2"/>
<comment type="subcellular location">
    <subcellularLocation>
        <location evidence="1">Membrane</location>
        <topology evidence="1">Multi-pass membrane protein</topology>
    </subcellularLocation>
</comment>
<feature type="transmembrane region" description="Helical" evidence="10">
    <location>
        <begin position="60"/>
        <end position="82"/>
    </location>
</feature>
<evidence type="ECO:0000259" key="11">
    <source>
        <dbReference type="Pfam" id="PF00999"/>
    </source>
</evidence>
<keyword evidence="2" id="KW-0813">Transport</keyword>
<feature type="domain" description="Cation/H+ exchanger transmembrane" evidence="11">
    <location>
        <begin position="18"/>
        <end position="177"/>
    </location>
</feature>
<dbReference type="EMBL" id="JH597761">
    <property type="protein sequence ID" value="EHP70342.1"/>
    <property type="molecule type" value="Genomic_DNA"/>
</dbReference>
<keyword evidence="7" id="KW-0406">Ion transport</keyword>
<sequence length="182" mass="19229">MIIPRLANRLGPNYVEEFPFVVLFGLTAVMTALGFSPVISAFIAGVALAESTKREEVLKISGTLLSIFGSIFFVVVGLQVNIAEISLGVVELSLELTAVAVLFKVLGVLPFAYLGLKNWRSSIAVAVGTTPRGETGLVVASLGESLGAINQGEFSALVLMAILTTLLGATMFRRIATWLNQG</sequence>
<feature type="transmembrane region" description="Helical" evidence="10">
    <location>
        <begin position="154"/>
        <end position="172"/>
    </location>
</feature>
<evidence type="ECO:0000256" key="3">
    <source>
        <dbReference type="ARBA" id="ARBA00022449"/>
    </source>
</evidence>
<dbReference type="eggNOG" id="arCOG01953">
    <property type="taxonomic scope" value="Archaea"/>
</dbReference>
<evidence type="ECO:0000256" key="9">
    <source>
        <dbReference type="ARBA" id="ARBA00023201"/>
    </source>
</evidence>
<keyword evidence="13" id="KW-1185">Reference proteome</keyword>
<evidence type="ECO:0000256" key="10">
    <source>
        <dbReference type="SAM" id="Phobius"/>
    </source>
</evidence>
<keyword evidence="4 10" id="KW-0812">Transmembrane</keyword>
<evidence type="ECO:0000256" key="2">
    <source>
        <dbReference type="ARBA" id="ARBA00022448"/>
    </source>
</evidence>
<keyword evidence="3" id="KW-0050">Antiport</keyword>
<dbReference type="Gene3D" id="1.20.1530.20">
    <property type="match status" value="1"/>
</dbReference>
<evidence type="ECO:0000256" key="7">
    <source>
        <dbReference type="ARBA" id="ARBA00023065"/>
    </source>
</evidence>
<accession>H2C271</accession>
<keyword evidence="9" id="KW-0739">Sodium transport</keyword>
<dbReference type="STRING" id="671065.MetMK1DRAFT_00008440"/>
<dbReference type="InterPro" id="IPR006153">
    <property type="entry name" value="Cation/H_exchanger_TM"/>
</dbReference>
<feature type="transmembrane region" description="Helical" evidence="10">
    <location>
        <begin position="20"/>
        <end position="48"/>
    </location>
</feature>
<dbReference type="PANTHER" id="PTHR43562">
    <property type="entry name" value="NAPA-TYPE SODIUM/HYDROGEN ANTIPORTER"/>
    <property type="match status" value="1"/>
</dbReference>
<dbReference type="Proteomes" id="UP000003980">
    <property type="component" value="Unassembled WGS sequence"/>
</dbReference>
<evidence type="ECO:0000256" key="5">
    <source>
        <dbReference type="ARBA" id="ARBA00022989"/>
    </source>
</evidence>
<evidence type="ECO:0000313" key="13">
    <source>
        <dbReference type="Proteomes" id="UP000003980"/>
    </source>
</evidence>